<protein>
    <submittedName>
        <fullName evidence="1">Uncharacterized protein</fullName>
    </submittedName>
</protein>
<evidence type="ECO:0000313" key="1">
    <source>
        <dbReference type="EMBL" id="KAK7298500.1"/>
    </source>
</evidence>
<dbReference type="EMBL" id="JAYMYQ010000028">
    <property type="protein sequence ID" value="KAK7298500.1"/>
    <property type="molecule type" value="Genomic_DNA"/>
</dbReference>
<keyword evidence="2" id="KW-1185">Reference proteome</keyword>
<gene>
    <name evidence="1" type="ORF">VNO77_46961</name>
</gene>
<comment type="caution">
    <text evidence="1">The sequence shown here is derived from an EMBL/GenBank/DDBJ whole genome shotgun (WGS) entry which is preliminary data.</text>
</comment>
<evidence type="ECO:0000313" key="2">
    <source>
        <dbReference type="Proteomes" id="UP001367508"/>
    </source>
</evidence>
<organism evidence="1 2">
    <name type="scientific">Canavalia gladiata</name>
    <name type="common">Sword bean</name>
    <name type="synonym">Dolichos gladiatus</name>
    <dbReference type="NCBI Taxonomy" id="3824"/>
    <lineage>
        <taxon>Eukaryota</taxon>
        <taxon>Viridiplantae</taxon>
        <taxon>Streptophyta</taxon>
        <taxon>Embryophyta</taxon>
        <taxon>Tracheophyta</taxon>
        <taxon>Spermatophyta</taxon>
        <taxon>Magnoliopsida</taxon>
        <taxon>eudicotyledons</taxon>
        <taxon>Gunneridae</taxon>
        <taxon>Pentapetalae</taxon>
        <taxon>rosids</taxon>
        <taxon>fabids</taxon>
        <taxon>Fabales</taxon>
        <taxon>Fabaceae</taxon>
        <taxon>Papilionoideae</taxon>
        <taxon>50 kb inversion clade</taxon>
        <taxon>NPAAA clade</taxon>
        <taxon>indigoferoid/millettioid clade</taxon>
        <taxon>Phaseoleae</taxon>
        <taxon>Canavalia</taxon>
    </lineage>
</organism>
<name>A0AAN9JG27_CANGL</name>
<proteinExistence type="predicted"/>
<dbReference type="AlphaFoldDB" id="A0AAN9JG27"/>
<reference evidence="1 2" key="1">
    <citation type="submission" date="2024-01" db="EMBL/GenBank/DDBJ databases">
        <title>The genomes of 5 underutilized Papilionoideae crops provide insights into root nodulation and disease resistanc.</title>
        <authorList>
            <person name="Jiang F."/>
        </authorList>
    </citation>
    <scope>NUCLEOTIDE SEQUENCE [LARGE SCALE GENOMIC DNA]</scope>
    <source>
        <strain evidence="1">LVBAO_FW01</strain>
        <tissue evidence="1">Leaves</tissue>
    </source>
</reference>
<dbReference type="Proteomes" id="UP001367508">
    <property type="component" value="Unassembled WGS sequence"/>
</dbReference>
<sequence>MDGESHIIESNRESVLRIGIFKKLPRARSLGLGQAWLDNGMTLGSPERFSSNLSFSVLWGARGWSHLPDDGRDATGSEVARRVTAYRISMRERSRDPPSVRPALQTCVLARDIAWLR</sequence>
<accession>A0AAN9JG27</accession>